<organism evidence="7 8">
    <name type="scientific">Suillus luteus UH-Slu-Lm8-n1</name>
    <dbReference type="NCBI Taxonomy" id="930992"/>
    <lineage>
        <taxon>Eukaryota</taxon>
        <taxon>Fungi</taxon>
        <taxon>Dikarya</taxon>
        <taxon>Basidiomycota</taxon>
        <taxon>Agaricomycotina</taxon>
        <taxon>Agaricomycetes</taxon>
        <taxon>Agaricomycetidae</taxon>
        <taxon>Boletales</taxon>
        <taxon>Suillineae</taxon>
        <taxon>Suillaceae</taxon>
        <taxon>Suillus</taxon>
    </lineage>
</organism>
<evidence type="ECO:0000256" key="3">
    <source>
        <dbReference type="ARBA" id="ARBA00022490"/>
    </source>
</evidence>
<dbReference type="Pfam" id="PF00018">
    <property type="entry name" value="SH3_1"/>
    <property type="match status" value="1"/>
</dbReference>
<keyword evidence="8" id="KW-1185">Reference proteome</keyword>
<evidence type="ECO:0000256" key="2">
    <source>
        <dbReference type="ARBA" id="ARBA00022443"/>
    </source>
</evidence>
<dbReference type="GO" id="GO:0015629">
    <property type="term" value="C:actin cytoskeleton"/>
    <property type="evidence" value="ECO:0007669"/>
    <property type="project" value="TreeGrafter"/>
</dbReference>
<dbReference type="PANTHER" id="PTHR47174">
    <property type="entry name" value="BRIDGING INTEGRATOR 3"/>
    <property type="match status" value="1"/>
</dbReference>
<evidence type="ECO:0000313" key="7">
    <source>
        <dbReference type="EMBL" id="KIK45300.1"/>
    </source>
</evidence>
<dbReference type="Proteomes" id="UP000054485">
    <property type="component" value="Unassembled WGS sequence"/>
</dbReference>
<evidence type="ECO:0000259" key="6">
    <source>
        <dbReference type="PROSITE" id="PS50002"/>
    </source>
</evidence>
<proteinExistence type="predicted"/>
<evidence type="ECO:0000256" key="1">
    <source>
        <dbReference type="ARBA" id="ARBA00004496"/>
    </source>
</evidence>
<dbReference type="STRING" id="930992.A0A0D0A596"/>
<dbReference type="InParanoid" id="A0A0D0A596"/>
<comment type="subcellular location">
    <subcellularLocation>
        <location evidence="1">Cytoplasm</location>
    </subcellularLocation>
</comment>
<evidence type="ECO:0000256" key="4">
    <source>
        <dbReference type="PROSITE-ProRule" id="PRU00192"/>
    </source>
</evidence>
<dbReference type="SUPFAM" id="SSF50044">
    <property type="entry name" value="SH3-domain"/>
    <property type="match status" value="1"/>
</dbReference>
<keyword evidence="2 4" id="KW-0728">SH3 domain</keyword>
<evidence type="ECO:0000256" key="5">
    <source>
        <dbReference type="SAM" id="MobiDB-lite"/>
    </source>
</evidence>
<feature type="region of interest" description="Disordered" evidence="5">
    <location>
        <begin position="112"/>
        <end position="144"/>
    </location>
</feature>
<dbReference type="InterPro" id="IPR036028">
    <property type="entry name" value="SH3-like_dom_sf"/>
</dbReference>
<dbReference type="CDD" id="cd00174">
    <property type="entry name" value="SH3"/>
    <property type="match status" value="1"/>
</dbReference>
<reference evidence="8" key="2">
    <citation type="submission" date="2015-01" db="EMBL/GenBank/DDBJ databases">
        <title>Evolutionary Origins and Diversification of the Mycorrhizal Mutualists.</title>
        <authorList>
            <consortium name="DOE Joint Genome Institute"/>
            <consortium name="Mycorrhizal Genomics Consortium"/>
            <person name="Kohler A."/>
            <person name="Kuo A."/>
            <person name="Nagy L.G."/>
            <person name="Floudas D."/>
            <person name="Copeland A."/>
            <person name="Barry K.W."/>
            <person name="Cichocki N."/>
            <person name="Veneault-Fourrey C."/>
            <person name="LaButti K."/>
            <person name="Lindquist E.A."/>
            <person name="Lipzen A."/>
            <person name="Lundell T."/>
            <person name="Morin E."/>
            <person name="Murat C."/>
            <person name="Riley R."/>
            <person name="Ohm R."/>
            <person name="Sun H."/>
            <person name="Tunlid A."/>
            <person name="Henrissat B."/>
            <person name="Grigoriev I.V."/>
            <person name="Hibbett D.S."/>
            <person name="Martin F."/>
        </authorList>
    </citation>
    <scope>NUCLEOTIDE SEQUENCE [LARGE SCALE GENOMIC DNA]</scope>
    <source>
        <strain evidence="8">UH-Slu-Lm8-n1</strain>
    </source>
</reference>
<dbReference type="PANTHER" id="PTHR47174:SF3">
    <property type="entry name" value="BRIDGING INTEGRATOR 3"/>
    <property type="match status" value="1"/>
</dbReference>
<evidence type="ECO:0000313" key="8">
    <source>
        <dbReference type="Proteomes" id="UP000054485"/>
    </source>
</evidence>
<dbReference type="GO" id="GO:0006897">
    <property type="term" value="P:endocytosis"/>
    <property type="evidence" value="ECO:0007669"/>
    <property type="project" value="InterPro"/>
</dbReference>
<dbReference type="AlphaFoldDB" id="A0A0D0A596"/>
<dbReference type="Gene3D" id="2.30.30.40">
    <property type="entry name" value="SH3 Domains"/>
    <property type="match status" value="1"/>
</dbReference>
<dbReference type="InterPro" id="IPR001452">
    <property type="entry name" value="SH3_domain"/>
</dbReference>
<reference evidence="7 8" key="1">
    <citation type="submission" date="2014-04" db="EMBL/GenBank/DDBJ databases">
        <authorList>
            <consortium name="DOE Joint Genome Institute"/>
            <person name="Kuo A."/>
            <person name="Ruytinx J."/>
            <person name="Rineau F."/>
            <person name="Colpaert J."/>
            <person name="Kohler A."/>
            <person name="Nagy L.G."/>
            <person name="Floudas D."/>
            <person name="Copeland A."/>
            <person name="Barry K.W."/>
            <person name="Cichocki N."/>
            <person name="Veneault-Fourrey C."/>
            <person name="LaButti K."/>
            <person name="Lindquist E.A."/>
            <person name="Lipzen A."/>
            <person name="Lundell T."/>
            <person name="Morin E."/>
            <person name="Murat C."/>
            <person name="Sun H."/>
            <person name="Tunlid A."/>
            <person name="Henrissat B."/>
            <person name="Grigoriev I.V."/>
            <person name="Hibbett D.S."/>
            <person name="Martin F."/>
            <person name="Nordberg H.P."/>
            <person name="Cantor M.N."/>
            <person name="Hua S.X."/>
        </authorList>
    </citation>
    <scope>NUCLEOTIDE SEQUENCE [LARGE SCALE GENOMIC DNA]</scope>
    <source>
        <strain evidence="7 8">UH-Slu-Lm8-n1</strain>
    </source>
</reference>
<feature type="compositionally biased region" description="Low complexity" evidence="5">
    <location>
        <begin position="188"/>
        <end position="204"/>
    </location>
</feature>
<dbReference type="GO" id="GO:0005737">
    <property type="term" value="C:cytoplasm"/>
    <property type="evidence" value="ECO:0007669"/>
    <property type="project" value="UniProtKB-SubCell"/>
</dbReference>
<dbReference type="InterPro" id="IPR046982">
    <property type="entry name" value="BIN3/RVS161-like"/>
</dbReference>
<dbReference type="EMBL" id="KN835175">
    <property type="protein sequence ID" value="KIK45300.1"/>
    <property type="molecule type" value="Genomic_DNA"/>
</dbReference>
<dbReference type="HOGENOM" id="CLU_067162_0_0_1"/>
<dbReference type="PROSITE" id="PS50002">
    <property type="entry name" value="SH3"/>
    <property type="match status" value="1"/>
</dbReference>
<gene>
    <name evidence="7" type="ORF">CY34DRAFT_801805</name>
</gene>
<dbReference type="OrthoDB" id="10255128at2759"/>
<dbReference type="PRINTS" id="PR00452">
    <property type="entry name" value="SH3DOMAIN"/>
</dbReference>
<dbReference type="GO" id="GO:0051666">
    <property type="term" value="P:actin cortical patch localization"/>
    <property type="evidence" value="ECO:0007669"/>
    <property type="project" value="InterPro"/>
</dbReference>
<keyword evidence="3" id="KW-0963">Cytoplasm</keyword>
<feature type="domain" description="SH3" evidence="6">
    <location>
        <begin position="222"/>
        <end position="281"/>
    </location>
</feature>
<feature type="region of interest" description="Disordered" evidence="5">
    <location>
        <begin position="173"/>
        <end position="224"/>
    </location>
</feature>
<protein>
    <recommendedName>
        <fullName evidence="6">SH3 domain-containing protein</fullName>
    </recommendedName>
</protein>
<dbReference type="SMART" id="SM00326">
    <property type="entry name" value="SH3"/>
    <property type="match status" value="1"/>
</dbReference>
<feature type="compositionally biased region" description="Polar residues" evidence="5">
    <location>
        <begin position="112"/>
        <end position="122"/>
    </location>
</feature>
<accession>A0A0D0A596</accession>
<name>A0A0D0A596_9AGAM</name>
<sequence>MVFTRLSSQEKDAFFGLLDEYFQSRPEILANVSTSAGTGSAQDPSAAAASAVHRALAKNPEVTSKIVSAGVTHGLTKSNNPYVSSIAGNQQVSNSVGRVAAASLAFTGGGSNNAFPSSNASRTLAPSLPTRSSSALSASSSGSEIDKLVTKKSSVLGAFKKVPVSNLASIPPAFQPPKAASFGPPPTRRTTSETSASEPSSAARSPPPIIPRRAVEPEPEEPQGEWAEVLYDYSSEDPGDLEVQSGSRVFVTAKSSDDWWTGQIEGRGKEGLFPASYVKLL</sequence>
<feature type="compositionally biased region" description="Low complexity" evidence="5">
    <location>
        <begin position="123"/>
        <end position="143"/>
    </location>
</feature>